<dbReference type="GO" id="GO:0005525">
    <property type="term" value="F:GTP binding"/>
    <property type="evidence" value="ECO:0007669"/>
    <property type="project" value="InterPro"/>
</dbReference>
<dbReference type="Proteomes" id="UP001190700">
    <property type="component" value="Unassembled WGS sequence"/>
</dbReference>
<protein>
    <submittedName>
        <fullName evidence="1">Uncharacterized protein</fullName>
    </submittedName>
</protein>
<name>A0AAE0FXZ5_9CHLO</name>
<dbReference type="InterPro" id="IPR027417">
    <property type="entry name" value="P-loop_NTPase"/>
</dbReference>
<evidence type="ECO:0000313" key="2">
    <source>
        <dbReference type="Proteomes" id="UP001190700"/>
    </source>
</evidence>
<dbReference type="InterPro" id="IPR006073">
    <property type="entry name" value="GTP-bd"/>
</dbReference>
<reference evidence="1 2" key="1">
    <citation type="journal article" date="2015" name="Genome Biol. Evol.">
        <title>Comparative Genomics of a Bacterivorous Green Alga Reveals Evolutionary Causalities and Consequences of Phago-Mixotrophic Mode of Nutrition.</title>
        <authorList>
            <person name="Burns J.A."/>
            <person name="Paasch A."/>
            <person name="Narechania A."/>
            <person name="Kim E."/>
        </authorList>
    </citation>
    <scope>NUCLEOTIDE SEQUENCE [LARGE SCALE GENOMIC DNA]</scope>
    <source>
        <strain evidence="1 2">PLY_AMNH</strain>
    </source>
</reference>
<dbReference type="PANTHER" id="PTHR23305:SF1">
    <property type="entry name" value="OBG-TYPE G DOMAIN-CONTAINING PROTEIN"/>
    <property type="match status" value="1"/>
</dbReference>
<comment type="caution">
    <text evidence="1">The sequence shown here is derived from an EMBL/GenBank/DDBJ whole genome shotgun (WGS) entry which is preliminary data.</text>
</comment>
<sequence>PLLLKDVAGLVPGAYQGRGHGNAFLNDLNDADVLVHVVDASGALDRNGVAAEGTGDPVDDVTWVRYEIHRWVYNNVVAKWGSIYRNPEKLLDMFSGYHSSKVLVRAALRRAGIDPGLLGDPSTGVHTWKPEFVHRLVAHFLRQELALGGELCGRGGGRDGEQQ</sequence>
<gene>
    <name evidence="1" type="ORF">CYMTET_23687</name>
</gene>
<dbReference type="PRINTS" id="PR00326">
    <property type="entry name" value="GTP1OBG"/>
</dbReference>
<proteinExistence type="predicted"/>
<evidence type="ECO:0000313" key="1">
    <source>
        <dbReference type="EMBL" id="KAK3267777.1"/>
    </source>
</evidence>
<keyword evidence="2" id="KW-1185">Reference proteome</keyword>
<dbReference type="GO" id="GO:0016887">
    <property type="term" value="F:ATP hydrolysis activity"/>
    <property type="evidence" value="ECO:0007669"/>
    <property type="project" value="TreeGrafter"/>
</dbReference>
<accession>A0AAE0FXZ5</accession>
<dbReference type="GO" id="GO:0005737">
    <property type="term" value="C:cytoplasm"/>
    <property type="evidence" value="ECO:0007669"/>
    <property type="project" value="TreeGrafter"/>
</dbReference>
<dbReference type="Gene3D" id="3.40.50.300">
    <property type="entry name" value="P-loop containing nucleotide triphosphate hydrolases"/>
    <property type="match status" value="1"/>
</dbReference>
<dbReference type="PANTHER" id="PTHR23305">
    <property type="entry name" value="OBG GTPASE FAMILY"/>
    <property type="match status" value="1"/>
</dbReference>
<dbReference type="EMBL" id="LGRX02012211">
    <property type="protein sequence ID" value="KAK3267777.1"/>
    <property type="molecule type" value="Genomic_DNA"/>
</dbReference>
<organism evidence="1 2">
    <name type="scientific">Cymbomonas tetramitiformis</name>
    <dbReference type="NCBI Taxonomy" id="36881"/>
    <lineage>
        <taxon>Eukaryota</taxon>
        <taxon>Viridiplantae</taxon>
        <taxon>Chlorophyta</taxon>
        <taxon>Pyramimonadophyceae</taxon>
        <taxon>Pyramimonadales</taxon>
        <taxon>Pyramimonadaceae</taxon>
        <taxon>Cymbomonas</taxon>
    </lineage>
</organism>
<dbReference type="AlphaFoldDB" id="A0AAE0FXZ5"/>
<dbReference type="SUPFAM" id="SSF52540">
    <property type="entry name" value="P-loop containing nucleoside triphosphate hydrolases"/>
    <property type="match status" value="1"/>
</dbReference>
<feature type="non-terminal residue" evidence="1">
    <location>
        <position position="1"/>
    </location>
</feature>